<protein>
    <submittedName>
        <fullName evidence="1">Uncharacterized protein</fullName>
    </submittedName>
</protein>
<gene>
    <name evidence="1" type="ORF">C3H57_04085</name>
</gene>
<sequence length="324" mass="35474">MLVYNVETRPPIGVLSKPHDSSDVKSSITSERNYSDKTLNRQSKDFSSVTFSTLKAKLIETKLKQSDLSRWTCSILEGSVRPKGVTLQPSMNLSAGISFITANKPDTVTKTSSLSAHIPDVSKSLQATVSAPYDSVLEFRVASKMKPEIRVSPASPSLELSVLNCIVKPKADNHAPLFIPTFQGEGHSDLFFYTEKKDLSPRVRVESMTKVPPSLYAKIIKDKKENIVIGENVSELSASIIESNIGTGGNGGIGDLKIVLEVLKGKIYYFQFPDGYLQNMLPSGVATALNKTTLKVRTENYGDVTLYTDKGEIVLRTVPGLRVE</sequence>
<reference evidence="1 2" key="1">
    <citation type="journal article" date="2019" name="Appl. Environ. Microbiol.">
        <title>Population genetics and characterization of Campylobacter jejuni isolates in western jackdaws and game birds in Finland.</title>
        <authorList>
            <person name="Kovanen S."/>
            <person name="Rossi M."/>
            <person name="Pohja-Mykra M."/>
            <person name="Nieminen T."/>
            <person name="Raunio-Saarnisto M."/>
            <person name="Sauvala M."/>
            <person name="Fredriksson-Ahomaa M."/>
            <person name="Hanninen M.L."/>
            <person name="Kivisto R."/>
        </authorList>
    </citation>
    <scope>NUCLEOTIDE SEQUENCE [LARGE SCALE GENOMIC DNA]</scope>
    <source>
        <strain evidence="1 2">CB313</strain>
    </source>
</reference>
<name>A0A431EE75_CAMJU</name>
<comment type="caution">
    <text evidence="1">The sequence shown here is derived from an EMBL/GenBank/DDBJ whole genome shotgun (WGS) entry which is preliminary data.</text>
</comment>
<dbReference type="AlphaFoldDB" id="A0A431EE75"/>
<evidence type="ECO:0000313" key="1">
    <source>
        <dbReference type="EMBL" id="RTJ79554.1"/>
    </source>
</evidence>
<accession>A0A431EE75</accession>
<proteinExistence type="predicted"/>
<dbReference type="RefSeq" id="WP_126232113.1">
    <property type="nucleotide sequence ID" value="NZ_PRBV01000005.1"/>
</dbReference>
<evidence type="ECO:0000313" key="2">
    <source>
        <dbReference type="Proteomes" id="UP000288507"/>
    </source>
</evidence>
<dbReference type="Proteomes" id="UP000288507">
    <property type="component" value="Unassembled WGS sequence"/>
</dbReference>
<dbReference type="EMBL" id="PRBV01000005">
    <property type="protein sequence ID" value="RTJ79554.1"/>
    <property type="molecule type" value="Genomic_DNA"/>
</dbReference>
<organism evidence="1 2">
    <name type="scientific">Campylobacter jejuni</name>
    <dbReference type="NCBI Taxonomy" id="197"/>
    <lineage>
        <taxon>Bacteria</taxon>
        <taxon>Pseudomonadati</taxon>
        <taxon>Campylobacterota</taxon>
        <taxon>Epsilonproteobacteria</taxon>
        <taxon>Campylobacterales</taxon>
        <taxon>Campylobacteraceae</taxon>
        <taxon>Campylobacter</taxon>
    </lineage>
</organism>